<comment type="similarity">
    <text evidence="1">Belongs to the arginase family. Agmatinase subfamily.</text>
</comment>
<dbReference type="PROSITE" id="PS01053">
    <property type="entry name" value="ARGINASE_1"/>
    <property type="match status" value="1"/>
</dbReference>
<sequence length="278" mass="31054">MYLSSEFRDPETARYHILPVPFDATSTFRKGADLGPSTLLEVSNQLEEYDIETGSIPCRAGIYVEEPVSAQEPEELPDRVQQRTRRILEAGKIPIILGGEHSVSVGSAWAAAEYFDDLTVVQLDAHSDLRQSYHGSPFNHACVMARIREKSPILQAGIRSMDISELEFVDPDRIFYAHQIHEDPEWISRLCSRLSARTYLTIDLDAFDPSILPSTGTPQPGGLDWYTVLRLIRCIAEKSRLVGFDIVELCPDGSHASPMLAATLLYKTIAYIETAAEK</sequence>
<dbReference type="CDD" id="cd11593">
    <property type="entry name" value="Agmatinase-like_2"/>
    <property type="match status" value="1"/>
</dbReference>
<dbReference type="OrthoDB" id="9788689at2"/>
<dbReference type="InterPro" id="IPR006035">
    <property type="entry name" value="Ureohydrolase"/>
</dbReference>
<proteinExistence type="inferred from homology"/>
<protein>
    <submittedName>
        <fullName evidence="6">Agmatinase</fullName>
    </submittedName>
</protein>
<dbReference type="GO" id="GO:0033389">
    <property type="term" value="P:putrescine biosynthetic process from arginine, via agmatine"/>
    <property type="evidence" value="ECO:0007669"/>
    <property type="project" value="TreeGrafter"/>
</dbReference>
<feature type="binding site" evidence="4">
    <location>
        <position position="126"/>
    </location>
    <ligand>
        <name>Mn(2+)</name>
        <dbReference type="ChEBI" id="CHEBI:29035"/>
        <label>2</label>
    </ligand>
</feature>
<keyword evidence="7" id="KW-1185">Reference proteome</keyword>
<dbReference type="GO" id="GO:0008783">
    <property type="term" value="F:agmatinase activity"/>
    <property type="evidence" value="ECO:0007669"/>
    <property type="project" value="TreeGrafter"/>
</dbReference>
<name>A0A1Y1S2M1_9SPIO</name>
<feature type="binding site" evidence="4">
    <location>
        <position position="124"/>
    </location>
    <ligand>
        <name>Mn(2+)</name>
        <dbReference type="ChEBI" id="CHEBI:29035"/>
        <label>2</label>
    </ligand>
</feature>
<organism evidence="6 7">
    <name type="scientific">Marispirochaeta aestuarii</name>
    <dbReference type="NCBI Taxonomy" id="1963862"/>
    <lineage>
        <taxon>Bacteria</taxon>
        <taxon>Pseudomonadati</taxon>
        <taxon>Spirochaetota</taxon>
        <taxon>Spirochaetia</taxon>
        <taxon>Spirochaetales</taxon>
        <taxon>Spirochaetaceae</taxon>
        <taxon>Marispirochaeta</taxon>
    </lineage>
</organism>
<evidence type="ECO:0000313" key="6">
    <source>
        <dbReference type="EMBL" id="ORC37983.1"/>
    </source>
</evidence>
<dbReference type="Pfam" id="PF00491">
    <property type="entry name" value="Arginase"/>
    <property type="match status" value="1"/>
</dbReference>
<dbReference type="NCBIfam" id="TIGR01230">
    <property type="entry name" value="agmatinase"/>
    <property type="match status" value="1"/>
</dbReference>
<dbReference type="GO" id="GO:0046872">
    <property type="term" value="F:metal ion binding"/>
    <property type="evidence" value="ECO:0007669"/>
    <property type="project" value="UniProtKB-KW"/>
</dbReference>
<dbReference type="Gene3D" id="3.40.800.10">
    <property type="entry name" value="Ureohydrolase domain"/>
    <property type="match status" value="1"/>
</dbReference>
<feature type="binding site" evidence="4">
    <location>
        <position position="205"/>
    </location>
    <ligand>
        <name>Mn(2+)</name>
        <dbReference type="ChEBI" id="CHEBI:29035"/>
        <label>1</label>
    </ligand>
</feature>
<keyword evidence="2 4" id="KW-0479">Metal-binding</keyword>
<comment type="caution">
    <text evidence="6">The sequence shown here is derived from an EMBL/GenBank/DDBJ whole genome shotgun (WGS) entry which is preliminary data.</text>
</comment>
<dbReference type="Proteomes" id="UP000192343">
    <property type="component" value="Unassembled WGS sequence"/>
</dbReference>
<evidence type="ECO:0000256" key="5">
    <source>
        <dbReference type="RuleBase" id="RU003684"/>
    </source>
</evidence>
<dbReference type="InterPro" id="IPR023696">
    <property type="entry name" value="Ureohydrolase_dom_sf"/>
</dbReference>
<comment type="cofactor">
    <cofactor evidence="4">
        <name>Mn(2+)</name>
        <dbReference type="ChEBI" id="CHEBI:29035"/>
    </cofactor>
    <text evidence="4">Binds 2 manganese ions per subunit.</text>
</comment>
<dbReference type="PROSITE" id="PS51409">
    <property type="entry name" value="ARGINASE_2"/>
    <property type="match status" value="1"/>
</dbReference>
<dbReference type="EMBL" id="MWQY01000002">
    <property type="protein sequence ID" value="ORC37983.1"/>
    <property type="molecule type" value="Genomic_DNA"/>
</dbReference>
<dbReference type="InterPro" id="IPR020855">
    <property type="entry name" value="Ureohydrolase_Mn_BS"/>
</dbReference>
<evidence type="ECO:0000256" key="3">
    <source>
        <dbReference type="ARBA" id="ARBA00022801"/>
    </source>
</evidence>
<evidence type="ECO:0000313" key="7">
    <source>
        <dbReference type="Proteomes" id="UP000192343"/>
    </source>
</evidence>
<dbReference type="AlphaFoldDB" id="A0A1Y1S2M1"/>
<dbReference type="InterPro" id="IPR005925">
    <property type="entry name" value="Agmatinase-rel"/>
</dbReference>
<feature type="binding site" evidence="4">
    <location>
        <position position="101"/>
    </location>
    <ligand>
        <name>Mn(2+)</name>
        <dbReference type="ChEBI" id="CHEBI:29035"/>
        <label>1</label>
    </ligand>
</feature>
<dbReference type="STRING" id="1963862.B4O97_02160"/>
<reference evidence="6 7" key="1">
    <citation type="submission" date="2017-03" db="EMBL/GenBank/DDBJ databases">
        <title>Draft Genome sequence of Marispirochaeta sp. strain JC444.</title>
        <authorList>
            <person name="Shivani Y."/>
            <person name="Subhash Y."/>
            <person name="Sasikala C."/>
            <person name="Ramana C."/>
        </authorList>
    </citation>
    <scope>NUCLEOTIDE SEQUENCE [LARGE SCALE GENOMIC DNA]</scope>
    <source>
        <strain evidence="6 7">JC444</strain>
    </source>
</reference>
<gene>
    <name evidence="6" type="ORF">B4O97_02160</name>
</gene>
<dbReference type="PANTHER" id="PTHR11358:SF26">
    <property type="entry name" value="GUANIDINO ACID HYDROLASE, MITOCHONDRIAL"/>
    <property type="match status" value="1"/>
</dbReference>
<dbReference type="SUPFAM" id="SSF52768">
    <property type="entry name" value="Arginase/deacetylase"/>
    <property type="match status" value="1"/>
</dbReference>
<keyword evidence="4" id="KW-0464">Manganese</keyword>
<feature type="binding site" evidence="4">
    <location>
        <position position="203"/>
    </location>
    <ligand>
        <name>Mn(2+)</name>
        <dbReference type="ChEBI" id="CHEBI:29035"/>
        <label>1</label>
    </ligand>
</feature>
<evidence type="ECO:0000256" key="2">
    <source>
        <dbReference type="ARBA" id="ARBA00022723"/>
    </source>
</evidence>
<evidence type="ECO:0000256" key="1">
    <source>
        <dbReference type="ARBA" id="ARBA00009227"/>
    </source>
</evidence>
<accession>A0A1Y1S2M1</accession>
<keyword evidence="3 5" id="KW-0378">Hydrolase</keyword>
<evidence type="ECO:0000256" key="4">
    <source>
        <dbReference type="PIRSR" id="PIRSR036979-1"/>
    </source>
</evidence>
<dbReference type="PANTHER" id="PTHR11358">
    <property type="entry name" value="ARGINASE/AGMATINASE"/>
    <property type="match status" value="1"/>
</dbReference>
<dbReference type="PIRSF" id="PIRSF036979">
    <property type="entry name" value="Arginase"/>
    <property type="match status" value="1"/>
</dbReference>
<feature type="binding site" evidence="4">
    <location>
        <position position="128"/>
    </location>
    <ligand>
        <name>Mn(2+)</name>
        <dbReference type="ChEBI" id="CHEBI:29035"/>
        <label>1</label>
    </ligand>
</feature>